<dbReference type="FunFam" id="1.10.150.300:FF:000001">
    <property type="entry name" value="Ribosome-binding ATPase YchF"/>
    <property type="match status" value="1"/>
</dbReference>
<feature type="domain" description="TGS" evidence="9">
    <location>
        <begin position="278"/>
        <end position="361"/>
    </location>
</feature>
<keyword evidence="7" id="KW-0175">Coiled coil</keyword>
<dbReference type="HAMAP" id="MF_00944">
    <property type="entry name" value="YchF_OLA1_ATPase"/>
    <property type="match status" value="1"/>
</dbReference>
<dbReference type="InterPro" id="IPR023192">
    <property type="entry name" value="TGS-like_dom_sf"/>
</dbReference>
<evidence type="ECO:0000259" key="9">
    <source>
        <dbReference type="PROSITE" id="PS51880"/>
    </source>
</evidence>
<gene>
    <name evidence="6 10" type="primary">ychF</name>
    <name evidence="10" type="ORF">D5R97_03720</name>
</gene>
<dbReference type="Pfam" id="PF06071">
    <property type="entry name" value="YchF-GTPase_C"/>
    <property type="match status" value="1"/>
</dbReference>
<protein>
    <recommendedName>
        <fullName evidence="6">Ribosome-binding ATPase YchF</fullName>
    </recommendedName>
</protein>
<dbReference type="PROSITE" id="PS51880">
    <property type="entry name" value="TGS"/>
    <property type="match status" value="1"/>
</dbReference>
<dbReference type="GO" id="GO:0046872">
    <property type="term" value="F:metal ion binding"/>
    <property type="evidence" value="ECO:0007669"/>
    <property type="project" value="UniProtKB-KW"/>
</dbReference>
<dbReference type="PROSITE" id="PS51710">
    <property type="entry name" value="G_OBG"/>
    <property type="match status" value="1"/>
</dbReference>
<evidence type="ECO:0000256" key="4">
    <source>
        <dbReference type="ARBA" id="ARBA00022840"/>
    </source>
</evidence>
<dbReference type="GO" id="GO:0005737">
    <property type="term" value="C:cytoplasm"/>
    <property type="evidence" value="ECO:0007669"/>
    <property type="project" value="TreeGrafter"/>
</dbReference>
<evidence type="ECO:0000313" key="10">
    <source>
        <dbReference type="EMBL" id="RQD76769.1"/>
    </source>
</evidence>
<feature type="binding site" evidence="6">
    <location>
        <begin position="10"/>
        <end position="15"/>
    </location>
    <ligand>
        <name>ATP</name>
        <dbReference type="ChEBI" id="CHEBI:30616"/>
    </ligand>
</feature>
<comment type="caution">
    <text evidence="10">The sequence shown here is derived from an EMBL/GenBank/DDBJ whole genome shotgun (WGS) entry which is preliminary data.</text>
</comment>
<dbReference type="GO" id="GO:0016887">
    <property type="term" value="F:ATP hydrolysis activity"/>
    <property type="evidence" value="ECO:0007669"/>
    <property type="project" value="UniProtKB-UniRule"/>
</dbReference>
<dbReference type="Pfam" id="PF01926">
    <property type="entry name" value="MMR_HSR1"/>
    <property type="match status" value="1"/>
</dbReference>
<dbReference type="PANTHER" id="PTHR23305:SF18">
    <property type="entry name" value="OBG-TYPE G DOMAIN-CONTAINING PROTEIN"/>
    <property type="match status" value="1"/>
</dbReference>
<dbReference type="AlphaFoldDB" id="A0A424YFW0"/>
<dbReference type="CDD" id="cd04867">
    <property type="entry name" value="TGS_YchF_OLA1"/>
    <property type="match status" value="1"/>
</dbReference>
<dbReference type="GO" id="GO:0043023">
    <property type="term" value="F:ribosomal large subunit binding"/>
    <property type="evidence" value="ECO:0007669"/>
    <property type="project" value="UniProtKB-UniRule"/>
</dbReference>
<dbReference type="InterPro" id="IPR013029">
    <property type="entry name" value="YchF_C"/>
</dbReference>
<feature type="domain" description="OBG-type G" evidence="8">
    <location>
        <begin position="1"/>
        <end position="256"/>
    </location>
</feature>
<dbReference type="PIRSF" id="PIRSF006641">
    <property type="entry name" value="CHP00092"/>
    <property type="match status" value="1"/>
</dbReference>
<dbReference type="CDD" id="cd01900">
    <property type="entry name" value="YchF"/>
    <property type="match status" value="1"/>
</dbReference>
<comment type="similarity">
    <text evidence="6">Belongs to the TRAFAC class OBG-HflX-like GTPase superfamily. OBG GTPase family. YchF/OLA1 subfamily.</text>
</comment>
<reference evidence="10 11" key="1">
    <citation type="submission" date="2018-08" db="EMBL/GenBank/DDBJ databases">
        <title>The metabolism and importance of syntrophic acetate oxidation coupled to methane or sulfide production in haloalkaline environments.</title>
        <authorList>
            <person name="Timmers P.H.A."/>
            <person name="Vavourakis C.D."/>
            <person name="Sorokin D.Y."/>
            <person name="Sinninghe Damste J.S."/>
            <person name="Muyzer G."/>
            <person name="Stams A.J.M."/>
            <person name="Plugge C.M."/>
        </authorList>
    </citation>
    <scope>NUCLEOTIDE SEQUENCE [LARGE SCALE GENOMIC DNA]</scope>
    <source>
        <strain evidence="10">MSAO_Bac1</strain>
    </source>
</reference>
<dbReference type="GO" id="GO:0005524">
    <property type="term" value="F:ATP binding"/>
    <property type="evidence" value="ECO:0007669"/>
    <property type="project" value="UniProtKB-UniRule"/>
</dbReference>
<dbReference type="InterPro" id="IPR012676">
    <property type="entry name" value="TGS-like"/>
</dbReference>
<dbReference type="GO" id="GO:0005525">
    <property type="term" value="F:GTP binding"/>
    <property type="evidence" value="ECO:0007669"/>
    <property type="project" value="InterPro"/>
</dbReference>
<dbReference type="InterPro" id="IPR012675">
    <property type="entry name" value="Beta-grasp_dom_sf"/>
</dbReference>
<dbReference type="InterPro" id="IPR031167">
    <property type="entry name" value="G_OBG"/>
</dbReference>
<dbReference type="PANTHER" id="PTHR23305">
    <property type="entry name" value="OBG GTPASE FAMILY"/>
    <property type="match status" value="1"/>
</dbReference>
<accession>A0A424YFW0</accession>
<dbReference type="SUPFAM" id="SSF81271">
    <property type="entry name" value="TGS-like"/>
    <property type="match status" value="1"/>
</dbReference>
<evidence type="ECO:0000256" key="2">
    <source>
        <dbReference type="ARBA" id="ARBA00022723"/>
    </source>
</evidence>
<dbReference type="InterPro" id="IPR004396">
    <property type="entry name" value="ATPase_YchF/OLA1"/>
</dbReference>
<keyword evidence="2" id="KW-0479">Metal-binding</keyword>
<dbReference type="SUPFAM" id="SSF52540">
    <property type="entry name" value="P-loop containing nucleoside triphosphate hydrolases"/>
    <property type="match status" value="1"/>
</dbReference>
<dbReference type="EMBL" id="QZAA01000111">
    <property type="protein sequence ID" value="RQD76769.1"/>
    <property type="molecule type" value="Genomic_DNA"/>
</dbReference>
<evidence type="ECO:0000256" key="1">
    <source>
        <dbReference type="ARBA" id="ARBA00001946"/>
    </source>
</evidence>
<dbReference type="InterPro" id="IPR027417">
    <property type="entry name" value="P-loop_NTPase"/>
</dbReference>
<dbReference type="InterPro" id="IPR004095">
    <property type="entry name" value="TGS"/>
</dbReference>
<dbReference type="PRINTS" id="PR00326">
    <property type="entry name" value="GTP1OBG"/>
</dbReference>
<sequence>MKLGIIGLPNVGKSTLFNALTCQEVEAANYPFCTIDPNVGIVPLPDERLEKLGEMAGAEKVTPAYIQYMDVAGLVKGASRGEGLGNQFLAHIREVDALVQILRGFKDSNVAHVKGNWDPVEDLQVVNYELIMADLETLQKRKEKASKMMKADREKYQEELSFLEKLEEHLNQGGMARNFPRREEGKGIMEELFLLTEKPVIYLLNIDEDIKEEEARALKEKIQGALEDERREVLLISARLEADLQELTPPEQEEYLEELSWRGDSLKTLVTSSFRLLNLITFFTAVGKETRAWTIPRGTRAVKAAGKIHTDMEQGFIRAEVIPFTKLEEAGSFPRARELGWIRLEGRDYEVQEGDVIQFRFNR</sequence>
<dbReference type="Proteomes" id="UP000285138">
    <property type="component" value="Unassembled WGS sequence"/>
</dbReference>
<dbReference type="Gene3D" id="1.10.150.300">
    <property type="entry name" value="TGS-like domain"/>
    <property type="match status" value="1"/>
</dbReference>
<feature type="coiled-coil region" evidence="7">
    <location>
        <begin position="128"/>
        <end position="173"/>
    </location>
</feature>
<evidence type="ECO:0000259" key="8">
    <source>
        <dbReference type="PROSITE" id="PS51710"/>
    </source>
</evidence>
<dbReference type="Gene3D" id="3.10.20.30">
    <property type="match status" value="1"/>
</dbReference>
<evidence type="ECO:0000256" key="7">
    <source>
        <dbReference type="SAM" id="Coils"/>
    </source>
</evidence>
<keyword evidence="3 6" id="KW-0547">Nucleotide-binding</keyword>
<dbReference type="InterPro" id="IPR041706">
    <property type="entry name" value="YchF_N"/>
</dbReference>
<dbReference type="NCBIfam" id="TIGR00092">
    <property type="entry name" value="redox-regulated ATPase YchF"/>
    <property type="match status" value="1"/>
</dbReference>
<dbReference type="Gene3D" id="3.40.50.300">
    <property type="entry name" value="P-loop containing nucleotide triphosphate hydrolases"/>
    <property type="match status" value="1"/>
</dbReference>
<keyword evidence="4 6" id="KW-0067">ATP-binding</keyword>
<proteinExistence type="inferred from homology"/>
<evidence type="ECO:0000256" key="6">
    <source>
        <dbReference type="HAMAP-Rule" id="MF_00944"/>
    </source>
</evidence>
<name>A0A424YFW0_9FIRM</name>
<organism evidence="10 11">
    <name type="scientific">Candidatus Syntrophonatronum acetioxidans</name>
    <dbReference type="NCBI Taxonomy" id="1795816"/>
    <lineage>
        <taxon>Bacteria</taxon>
        <taxon>Bacillati</taxon>
        <taxon>Bacillota</taxon>
        <taxon>Clostridia</taxon>
        <taxon>Eubacteriales</taxon>
        <taxon>Syntrophomonadaceae</taxon>
        <taxon>Candidatus Syntrophonatronum</taxon>
    </lineage>
</organism>
<dbReference type="FunFam" id="3.10.20.30:FF:000001">
    <property type="entry name" value="Ribosome-binding ATPase YchF"/>
    <property type="match status" value="1"/>
</dbReference>
<evidence type="ECO:0000256" key="5">
    <source>
        <dbReference type="ARBA" id="ARBA00022842"/>
    </source>
</evidence>
<comment type="function">
    <text evidence="6">ATPase that binds to both the 70S ribosome and the 50S ribosomal subunit in a nucleotide-independent manner.</text>
</comment>
<evidence type="ECO:0000313" key="11">
    <source>
        <dbReference type="Proteomes" id="UP000285138"/>
    </source>
</evidence>
<keyword evidence="5" id="KW-0460">Magnesium</keyword>
<comment type="cofactor">
    <cofactor evidence="1">
        <name>Mg(2+)</name>
        <dbReference type="ChEBI" id="CHEBI:18420"/>
    </cofactor>
</comment>
<dbReference type="InterPro" id="IPR006073">
    <property type="entry name" value="GTP-bd"/>
</dbReference>
<evidence type="ECO:0000256" key="3">
    <source>
        <dbReference type="ARBA" id="ARBA00022741"/>
    </source>
</evidence>